<sequence>MNCNRVKFSKEVKLIILVTVITLLFTSCSFQIIDEDKNNIEKTDRSNPEIDIKQDGEKIESDSENNQSNEDNKKSVDSNDNESNDIDNEKPIQIDYQTVKPNEIGHIIVVMYHGIKDIPPYHITEEQFTEQLQFMYDHGYRPISMRDYIDNNIDIEAGCTPIVLTFDDGLKSTFSLIEENGDLVPKTGTAIEILERFSKEHPGFDSKAALYINGTAIFEGAGTVEERLNWLVDHGYDIGNHTATHVKLNKISSREIMSEIGIVDQLIKNAIPEYKVDSFSYPFGIRPVKALRNLVAKGEYKEIEYNYVIGLREGPSGPYYSPLHVKFNSLNVARARGSKGEVQDLWWFLEDYEKHPERKYISDGNPNRISILEKDEEHVNKDKLGDKELYLYKLNQ</sequence>
<gene>
    <name evidence="5" type="ORF">SH1V18_33210</name>
</gene>
<dbReference type="GO" id="GO:0005975">
    <property type="term" value="P:carbohydrate metabolic process"/>
    <property type="evidence" value="ECO:0007669"/>
    <property type="project" value="InterPro"/>
</dbReference>
<feature type="region of interest" description="Disordered" evidence="3">
    <location>
        <begin position="41"/>
        <end position="93"/>
    </location>
</feature>
<evidence type="ECO:0000256" key="1">
    <source>
        <dbReference type="ARBA" id="ARBA00004613"/>
    </source>
</evidence>
<dbReference type="InterPro" id="IPR002509">
    <property type="entry name" value="NODB_dom"/>
</dbReference>
<dbReference type="InterPro" id="IPR011330">
    <property type="entry name" value="Glyco_hydro/deAcase_b/a-brl"/>
</dbReference>
<protein>
    <recommendedName>
        <fullName evidence="4">NodB homology domain-containing protein</fullName>
    </recommendedName>
</protein>
<dbReference type="Proteomes" id="UP001144256">
    <property type="component" value="Unassembled WGS sequence"/>
</dbReference>
<dbReference type="PROSITE" id="PS51677">
    <property type="entry name" value="NODB"/>
    <property type="match status" value="1"/>
</dbReference>
<dbReference type="PANTHER" id="PTHR34216">
    <property type="match status" value="1"/>
</dbReference>
<comment type="caution">
    <text evidence="5">The sequence shown here is derived from an EMBL/GenBank/DDBJ whole genome shotgun (WGS) entry which is preliminary data.</text>
</comment>
<reference evidence="5" key="1">
    <citation type="submission" date="2022-06" db="EMBL/GenBank/DDBJ databases">
        <title>Vallitalea longa sp. nov., an anaerobic bacterium isolated from marine sediment.</title>
        <authorList>
            <person name="Hirano S."/>
            <person name="Terahara T."/>
            <person name="Mori K."/>
            <person name="Hamada M."/>
            <person name="Matsumoto R."/>
            <person name="Kobayashi T."/>
        </authorList>
    </citation>
    <scope>NUCLEOTIDE SEQUENCE</scope>
    <source>
        <strain evidence="5">SH18-1</strain>
    </source>
</reference>
<accession>A0A9W6DF41</accession>
<dbReference type="Gene3D" id="3.20.20.370">
    <property type="entry name" value="Glycoside hydrolase/deacetylase"/>
    <property type="match status" value="1"/>
</dbReference>
<evidence type="ECO:0000256" key="2">
    <source>
        <dbReference type="ARBA" id="ARBA00022729"/>
    </source>
</evidence>
<dbReference type="SUPFAM" id="SSF88713">
    <property type="entry name" value="Glycoside hydrolase/deacetylase"/>
    <property type="match status" value="1"/>
</dbReference>
<proteinExistence type="predicted"/>
<feature type="domain" description="NodB homology" evidence="4">
    <location>
        <begin position="160"/>
        <end position="396"/>
    </location>
</feature>
<dbReference type="AlphaFoldDB" id="A0A9W6DF41"/>
<comment type="subcellular location">
    <subcellularLocation>
        <location evidence="1">Secreted</location>
    </subcellularLocation>
</comment>
<evidence type="ECO:0000256" key="3">
    <source>
        <dbReference type="SAM" id="MobiDB-lite"/>
    </source>
</evidence>
<dbReference type="RefSeq" id="WP_281817352.1">
    <property type="nucleotide sequence ID" value="NZ_BRLB01000012.1"/>
</dbReference>
<feature type="compositionally biased region" description="Basic and acidic residues" evidence="3">
    <location>
        <begin position="41"/>
        <end position="61"/>
    </location>
</feature>
<dbReference type="GO" id="GO:0005576">
    <property type="term" value="C:extracellular region"/>
    <property type="evidence" value="ECO:0007669"/>
    <property type="project" value="UniProtKB-SubCell"/>
</dbReference>
<dbReference type="InterPro" id="IPR051398">
    <property type="entry name" value="Polysacch_Deacetylase"/>
</dbReference>
<dbReference type="EMBL" id="BRLB01000012">
    <property type="protein sequence ID" value="GKX30841.1"/>
    <property type="molecule type" value="Genomic_DNA"/>
</dbReference>
<evidence type="ECO:0000313" key="5">
    <source>
        <dbReference type="EMBL" id="GKX30841.1"/>
    </source>
</evidence>
<dbReference type="PANTHER" id="PTHR34216:SF3">
    <property type="entry name" value="POLY-BETA-1,6-N-ACETYL-D-GLUCOSAMINE N-DEACETYLASE"/>
    <property type="match status" value="1"/>
</dbReference>
<dbReference type="Pfam" id="PF01522">
    <property type="entry name" value="Polysacc_deac_1"/>
    <property type="match status" value="1"/>
</dbReference>
<dbReference type="GO" id="GO:0016810">
    <property type="term" value="F:hydrolase activity, acting on carbon-nitrogen (but not peptide) bonds"/>
    <property type="evidence" value="ECO:0007669"/>
    <property type="project" value="InterPro"/>
</dbReference>
<organism evidence="5 6">
    <name type="scientific">Vallitalea longa</name>
    <dbReference type="NCBI Taxonomy" id="2936439"/>
    <lineage>
        <taxon>Bacteria</taxon>
        <taxon>Bacillati</taxon>
        <taxon>Bacillota</taxon>
        <taxon>Clostridia</taxon>
        <taxon>Lachnospirales</taxon>
        <taxon>Vallitaleaceae</taxon>
        <taxon>Vallitalea</taxon>
    </lineage>
</organism>
<dbReference type="PROSITE" id="PS51257">
    <property type="entry name" value="PROKAR_LIPOPROTEIN"/>
    <property type="match status" value="1"/>
</dbReference>
<evidence type="ECO:0000313" key="6">
    <source>
        <dbReference type="Proteomes" id="UP001144256"/>
    </source>
</evidence>
<keyword evidence="2" id="KW-0732">Signal</keyword>
<name>A0A9W6DF41_9FIRM</name>
<keyword evidence="6" id="KW-1185">Reference proteome</keyword>
<evidence type="ECO:0000259" key="4">
    <source>
        <dbReference type="PROSITE" id="PS51677"/>
    </source>
</evidence>